<evidence type="ECO:0008006" key="11">
    <source>
        <dbReference type="Google" id="ProtNLM"/>
    </source>
</evidence>
<comment type="caution">
    <text evidence="9">The sequence shown here is derived from an EMBL/GenBank/DDBJ whole genome shotgun (WGS) entry which is preliminary data.</text>
</comment>
<keyword evidence="7" id="KW-0568">Pathogenesis-related protein</keyword>
<evidence type="ECO:0000256" key="3">
    <source>
        <dbReference type="ARBA" id="ARBA00022692"/>
    </source>
</evidence>
<evidence type="ECO:0000256" key="4">
    <source>
        <dbReference type="ARBA" id="ARBA00022821"/>
    </source>
</evidence>
<organism evidence="9 10">
    <name type="scientific">Hibiscus sabdariffa</name>
    <name type="common">roselle</name>
    <dbReference type="NCBI Taxonomy" id="183260"/>
    <lineage>
        <taxon>Eukaryota</taxon>
        <taxon>Viridiplantae</taxon>
        <taxon>Streptophyta</taxon>
        <taxon>Embryophyta</taxon>
        <taxon>Tracheophyta</taxon>
        <taxon>Spermatophyta</taxon>
        <taxon>Magnoliopsida</taxon>
        <taxon>eudicotyledons</taxon>
        <taxon>Gunneridae</taxon>
        <taxon>Pentapetalae</taxon>
        <taxon>rosids</taxon>
        <taxon>malvids</taxon>
        <taxon>Malvales</taxon>
        <taxon>Malvaceae</taxon>
        <taxon>Malvoideae</taxon>
        <taxon>Hibiscus</taxon>
    </lineage>
</organism>
<evidence type="ECO:0000256" key="1">
    <source>
        <dbReference type="ARBA" id="ARBA00004141"/>
    </source>
</evidence>
<name>A0ABR2Q3P2_9ROSI</name>
<accession>A0ABR2Q3P2</accession>
<dbReference type="InterPro" id="IPR004326">
    <property type="entry name" value="Mlo"/>
</dbReference>
<comment type="similarity">
    <text evidence="2">Belongs to the MLO family.</text>
</comment>
<evidence type="ECO:0000256" key="7">
    <source>
        <dbReference type="ARBA" id="ARBA00023265"/>
    </source>
</evidence>
<keyword evidence="4" id="KW-0611">Plant defense</keyword>
<comment type="subcellular location">
    <subcellularLocation>
        <location evidence="1">Membrane</location>
        <topology evidence="1">Multi-pass membrane protein</topology>
    </subcellularLocation>
</comment>
<protein>
    <recommendedName>
        <fullName evidence="11">MLO-like protein</fullName>
    </recommendedName>
</protein>
<feature type="transmembrane region" description="Helical" evidence="8">
    <location>
        <begin position="358"/>
        <end position="380"/>
    </location>
</feature>
<feature type="transmembrane region" description="Helical" evidence="8">
    <location>
        <begin position="307"/>
        <end position="327"/>
    </location>
</feature>
<evidence type="ECO:0000313" key="10">
    <source>
        <dbReference type="Proteomes" id="UP001396334"/>
    </source>
</evidence>
<proteinExistence type="inferred from homology"/>
<keyword evidence="5 8" id="KW-1133">Transmembrane helix</keyword>
<evidence type="ECO:0000313" key="9">
    <source>
        <dbReference type="EMBL" id="KAK8995087.1"/>
    </source>
</evidence>
<evidence type="ECO:0000256" key="8">
    <source>
        <dbReference type="SAM" id="Phobius"/>
    </source>
</evidence>
<evidence type="ECO:0000256" key="2">
    <source>
        <dbReference type="ARBA" id="ARBA00006574"/>
    </source>
</evidence>
<feature type="transmembrane region" description="Helical" evidence="8">
    <location>
        <begin position="55"/>
        <end position="76"/>
    </location>
</feature>
<dbReference type="EMBL" id="JBBPBN010000046">
    <property type="protein sequence ID" value="KAK8995087.1"/>
    <property type="molecule type" value="Genomic_DNA"/>
</dbReference>
<dbReference type="PANTHER" id="PTHR31942">
    <property type="entry name" value="MLO-LIKE PROTEIN 1"/>
    <property type="match status" value="1"/>
</dbReference>
<keyword evidence="10" id="KW-1185">Reference proteome</keyword>
<sequence length="393" mass="45434">MIPCKKHTENDSHEKYSPQAINNGRRLFSSEIGSSDHCSHQGKVPLLSTESFHQLHIFVFVVAVLHVISCATILVLGTARIRQWKPWEDWISKVDKGYAKVTHSQHLQQVLEKFAWGYWRKAAVISWIMSLFKQFYGSVTESEYIALREGFIMVKFSSSIDYHMSTFSVVLQKPCYLPTLPTIQTHVPNNQEFDFHKHMMQSLERDFRHVVGISWYQWLFVVVFLTLNVDVDHLNWFEDWKSHDLTIVEVNGISQLLLLVGAKLEHIIVRLVQDVDEMMKHPGLESASVRPSDEYFWFNRPRLVLDFIHFILFQNAFEIAFFFWILCNRTGPMQLQHLAIVRSCDNGMKHVSSLESMLCCSFGGSCGVFFLSLLQMGTAFNSEPVQGRPSPVL</sequence>
<evidence type="ECO:0000256" key="5">
    <source>
        <dbReference type="ARBA" id="ARBA00022989"/>
    </source>
</evidence>
<keyword evidence="3 8" id="KW-0812">Transmembrane</keyword>
<reference evidence="9 10" key="1">
    <citation type="journal article" date="2024" name="G3 (Bethesda)">
        <title>Genome assembly of Hibiscus sabdariffa L. provides insights into metabolisms of medicinal natural products.</title>
        <authorList>
            <person name="Kim T."/>
        </authorList>
    </citation>
    <scope>NUCLEOTIDE SEQUENCE [LARGE SCALE GENOMIC DNA]</scope>
    <source>
        <strain evidence="9">TK-2024</strain>
        <tissue evidence="9">Old leaves</tissue>
    </source>
</reference>
<dbReference type="PANTHER" id="PTHR31942:SF69">
    <property type="entry name" value="MLO-LIKE PROTEIN"/>
    <property type="match status" value="1"/>
</dbReference>
<dbReference type="Pfam" id="PF03094">
    <property type="entry name" value="Mlo"/>
    <property type="match status" value="2"/>
</dbReference>
<gene>
    <name evidence="9" type="ORF">V6N11_069536</name>
</gene>
<feature type="transmembrane region" description="Helical" evidence="8">
    <location>
        <begin position="207"/>
        <end position="227"/>
    </location>
</feature>
<keyword evidence="6 8" id="KW-0472">Membrane</keyword>
<evidence type="ECO:0000256" key="6">
    <source>
        <dbReference type="ARBA" id="ARBA00023136"/>
    </source>
</evidence>
<dbReference type="Proteomes" id="UP001396334">
    <property type="component" value="Unassembled WGS sequence"/>
</dbReference>